<name>A0A0D8Y474_DICVI</name>
<protein>
    <submittedName>
        <fullName evidence="1">Uncharacterized protein</fullName>
    </submittedName>
</protein>
<evidence type="ECO:0000313" key="1">
    <source>
        <dbReference type="EMBL" id="KJH51520.1"/>
    </source>
</evidence>
<dbReference type="SUPFAM" id="SSF56784">
    <property type="entry name" value="HAD-like"/>
    <property type="match status" value="1"/>
</dbReference>
<reference evidence="2" key="2">
    <citation type="journal article" date="2016" name="Sci. Rep.">
        <title>Dictyocaulus viviparus genome, variome and transcriptome elucidate lungworm biology and support future intervention.</title>
        <authorList>
            <person name="McNulty S.N."/>
            <person name="Strube C."/>
            <person name="Rosa B.A."/>
            <person name="Martin J.C."/>
            <person name="Tyagi R."/>
            <person name="Choi Y.J."/>
            <person name="Wang Q."/>
            <person name="Hallsworth Pepin K."/>
            <person name="Zhang X."/>
            <person name="Ozersky P."/>
            <person name="Wilson R.K."/>
            <person name="Sternberg P.W."/>
            <person name="Gasser R.B."/>
            <person name="Mitreva M."/>
        </authorList>
    </citation>
    <scope>NUCLEOTIDE SEQUENCE [LARGE SCALE GENOMIC DNA]</scope>
    <source>
        <strain evidence="2">HannoverDv2000</strain>
    </source>
</reference>
<reference evidence="1 2" key="1">
    <citation type="submission" date="2013-11" db="EMBL/GenBank/DDBJ databases">
        <title>Draft genome of the bovine lungworm Dictyocaulus viviparus.</title>
        <authorList>
            <person name="Mitreva M."/>
        </authorList>
    </citation>
    <scope>NUCLEOTIDE SEQUENCE [LARGE SCALE GENOMIC DNA]</scope>
    <source>
        <strain evidence="1 2">HannoverDv2000</strain>
    </source>
</reference>
<sequence length="107" mass="12194">MFQGPLVAAVRCASGREPVTAGKPNTPSFDYIRRQWNITPERTMMIGDRLDTDIKFGRSHEMKTLLVLSGRHKLEDVMRNRAKGHFEMVPDYYSPSLEALLDVNDQA</sequence>
<evidence type="ECO:0000313" key="2">
    <source>
        <dbReference type="Proteomes" id="UP000053766"/>
    </source>
</evidence>
<dbReference type="PANTHER" id="PTHR19288">
    <property type="entry name" value="4-NITROPHENYLPHOSPHATASE-RELATED"/>
    <property type="match status" value="1"/>
</dbReference>
<dbReference type="GO" id="GO:0005737">
    <property type="term" value="C:cytoplasm"/>
    <property type="evidence" value="ECO:0007669"/>
    <property type="project" value="TreeGrafter"/>
</dbReference>
<organism evidence="1 2">
    <name type="scientific">Dictyocaulus viviparus</name>
    <name type="common">Bovine lungworm</name>
    <dbReference type="NCBI Taxonomy" id="29172"/>
    <lineage>
        <taxon>Eukaryota</taxon>
        <taxon>Metazoa</taxon>
        <taxon>Ecdysozoa</taxon>
        <taxon>Nematoda</taxon>
        <taxon>Chromadorea</taxon>
        <taxon>Rhabditida</taxon>
        <taxon>Rhabditina</taxon>
        <taxon>Rhabditomorpha</taxon>
        <taxon>Strongyloidea</taxon>
        <taxon>Metastrongylidae</taxon>
        <taxon>Dictyocaulus</taxon>
    </lineage>
</organism>
<gene>
    <name evidence="1" type="ORF">DICVIV_02257</name>
</gene>
<dbReference type="Proteomes" id="UP000053766">
    <property type="component" value="Unassembled WGS sequence"/>
</dbReference>
<dbReference type="EMBL" id="KN716181">
    <property type="protein sequence ID" value="KJH51520.1"/>
    <property type="molecule type" value="Genomic_DNA"/>
</dbReference>
<proteinExistence type="predicted"/>
<accession>A0A0D8Y474</accession>
<dbReference type="Pfam" id="PF13242">
    <property type="entry name" value="Hydrolase_like"/>
    <property type="match status" value="1"/>
</dbReference>
<dbReference type="InterPro" id="IPR036412">
    <property type="entry name" value="HAD-like_sf"/>
</dbReference>
<dbReference type="PANTHER" id="PTHR19288:SF83">
    <property type="entry name" value="PHOSPHOGLYCOLATE PHOSPHATASE"/>
    <property type="match status" value="1"/>
</dbReference>
<dbReference type="InterPro" id="IPR023214">
    <property type="entry name" value="HAD_sf"/>
</dbReference>
<keyword evidence="2" id="KW-1185">Reference proteome</keyword>
<dbReference type="STRING" id="29172.A0A0D8Y474"/>
<dbReference type="AlphaFoldDB" id="A0A0D8Y474"/>
<dbReference type="GO" id="GO:0016791">
    <property type="term" value="F:phosphatase activity"/>
    <property type="evidence" value="ECO:0007669"/>
    <property type="project" value="TreeGrafter"/>
</dbReference>
<dbReference type="Gene3D" id="3.40.50.1000">
    <property type="entry name" value="HAD superfamily/HAD-like"/>
    <property type="match status" value="2"/>
</dbReference>
<dbReference type="OrthoDB" id="413953at2759"/>